<dbReference type="RefSeq" id="WP_009201026.1">
    <property type="nucleotide sequence ID" value="NZ_ACJX03000001.1"/>
</dbReference>
<evidence type="ECO:0000259" key="12">
    <source>
        <dbReference type="Pfam" id="PF08245"/>
    </source>
</evidence>
<dbReference type="PANTHER" id="PTHR43692:SF1">
    <property type="entry name" value="UDP-N-ACETYLMURAMOYLALANINE--D-GLUTAMATE LIGASE"/>
    <property type="match status" value="1"/>
</dbReference>
<comment type="subcellular location">
    <subcellularLocation>
        <location evidence="1 9 10">Cytoplasm</location>
    </subcellularLocation>
</comment>
<evidence type="ECO:0000256" key="5">
    <source>
        <dbReference type="ARBA" id="ARBA00022618"/>
    </source>
</evidence>
<dbReference type="Gene3D" id="3.40.50.720">
    <property type="entry name" value="NAD(P)-binding Rossmann-like Domain"/>
    <property type="match status" value="1"/>
</dbReference>
<evidence type="ECO:0000256" key="3">
    <source>
        <dbReference type="ARBA" id="ARBA00022490"/>
    </source>
</evidence>
<protein>
    <recommendedName>
        <fullName evidence="9 10">UDP-N-acetylmuramoylalanine--D-glutamate ligase</fullName>
        <ecNumber evidence="9 10">6.3.2.9</ecNumber>
    </recommendedName>
    <alternativeName>
        <fullName evidence="9">D-glutamic acid-adding enzyme</fullName>
    </alternativeName>
    <alternativeName>
        <fullName evidence="9">UDP-N-acetylmuramoyl-L-alanyl-D-glutamate synthetase</fullName>
    </alternativeName>
</protein>
<sequence length="453" mass="49773">MKVTVVGSGISGKSLALLSKKLGYEVFVTEREEIDPETRDLYRKKGILWEEKGHTNKMLDCDLVVLSSGISPQSLPVEMAKNAGVLIQGELDFVFPFLTGKIIGVTGTNGKSTTSALIAHLLSKLGYKTALAGNFGFPLADFAKQDLDFIAAEISSFQLHWANRFSCHIAVVTNICPDHLDWHGSFKAYVESKKRIIDLLSSDGYCVYQNKDRELLRTNGCRGAVLRWASDCSTGKCEEQDEIILHDSEAYLRTESRDIKLFSYSILPLYGRHNVENTAMAMTAVYYLGCDAERTSHLLSDFKNLPHRCEKVGEKKGITFIDDSKGTNVASSITAITSIPGTKVIILGGKGKGEQYDELAKAVKAHARGAVLLGAEKGAISEALESAGFRNYILVSSMEEAVYCAFNMACPGDIVLLSPACTSWDMYKNYHERGEDFKRIVKTIVEADSVKNG</sequence>
<dbReference type="AlphaFoldDB" id="A0A0T5XD62"/>
<keyword evidence="9 10" id="KW-0573">Peptidoglycan synthesis</keyword>
<comment type="caution">
    <text evidence="13">The sequence shown here is derived from an EMBL/GenBank/DDBJ whole genome shotgun (WGS) entry which is preliminary data.</text>
</comment>
<reference evidence="14" key="1">
    <citation type="submission" date="2012-09" db="EMBL/GenBank/DDBJ databases">
        <authorList>
            <person name="Weinstock G."/>
            <person name="Sodergren E."/>
            <person name="Clifton S."/>
            <person name="Fulton L."/>
            <person name="Fulton B."/>
            <person name="Courtney L."/>
            <person name="Fronick C."/>
            <person name="Harrison M."/>
            <person name="Strong C."/>
            <person name="Farmer C."/>
            <person name="Delehaunty K."/>
            <person name="Markovic C."/>
            <person name="Hall O."/>
            <person name="Minx P."/>
            <person name="Tomlinson C."/>
            <person name="Mitreva M."/>
            <person name="Nelson J."/>
            <person name="Hou S."/>
            <person name="Wollam A."/>
            <person name="Pepin K.H."/>
            <person name="Johnson M."/>
            <person name="Bhonagiri V."/>
            <person name="Nash W.E."/>
            <person name="Suruliraj S."/>
            <person name="Warren W."/>
            <person name="Chinwalla A."/>
            <person name="Mardis E.R."/>
            <person name="Wilson R.K."/>
        </authorList>
    </citation>
    <scope>NUCLEOTIDE SEQUENCE [LARGE SCALE GENOMIC DNA]</scope>
    <source>
        <strain evidence="14">OS1</strain>
    </source>
</reference>
<name>A0A0T5XD62_9BACT</name>
<dbReference type="NCBIfam" id="TIGR01087">
    <property type="entry name" value="murD"/>
    <property type="match status" value="1"/>
</dbReference>
<feature type="binding site" evidence="9">
    <location>
        <begin position="107"/>
        <end position="113"/>
    </location>
    <ligand>
        <name>ATP</name>
        <dbReference type="ChEBI" id="CHEBI:30616"/>
    </ligand>
</feature>
<dbReference type="SUPFAM" id="SSF53623">
    <property type="entry name" value="MurD-like peptide ligases, catalytic domain"/>
    <property type="match status" value="1"/>
</dbReference>
<evidence type="ECO:0000313" key="14">
    <source>
        <dbReference type="Proteomes" id="UP000005273"/>
    </source>
</evidence>
<dbReference type="SUPFAM" id="SSF51984">
    <property type="entry name" value="MurCD N-terminal domain"/>
    <property type="match status" value="1"/>
</dbReference>
<evidence type="ECO:0000256" key="10">
    <source>
        <dbReference type="RuleBase" id="RU003664"/>
    </source>
</evidence>
<dbReference type="InterPro" id="IPR004101">
    <property type="entry name" value="Mur_ligase_C"/>
</dbReference>
<dbReference type="InterPro" id="IPR013221">
    <property type="entry name" value="Mur_ligase_cen"/>
</dbReference>
<feature type="domain" description="Mur ligase C-terminal" evidence="11">
    <location>
        <begin position="307"/>
        <end position="421"/>
    </location>
</feature>
<evidence type="ECO:0000256" key="9">
    <source>
        <dbReference type="HAMAP-Rule" id="MF_00639"/>
    </source>
</evidence>
<organism evidence="13 14">
    <name type="scientific">Acetomicrobium hydrogeniformans ATCC BAA-1850</name>
    <dbReference type="NCBI Taxonomy" id="592015"/>
    <lineage>
        <taxon>Bacteria</taxon>
        <taxon>Thermotogati</taxon>
        <taxon>Synergistota</taxon>
        <taxon>Synergistia</taxon>
        <taxon>Synergistales</taxon>
        <taxon>Acetomicrobiaceae</taxon>
        <taxon>Acetomicrobium</taxon>
    </lineage>
</organism>
<dbReference type="GO" id="GO:0005524">
    <property type="term" value="F:ATP binding"/>
    <property type="evidence" value="ECO:0007669"/>
    <property type="project" value="UniProtKB-UniRule"/>
</dbReference>
<dbReference type="GO" id="GO:0008764">
    <property type="term" value="F:UDP-N-acetylmuramoylalanine-D-glutamate ligase activity"/>
    <property type="evidence" value="ECO:0007669"/>
    <property type="project" value="UniProtKB-UniRule"/>
</dbReference>
<dbReference type="EC" id="6.3.2.9" evidence="9 10"/>
<dbReference type="SUPFAM" id="SSF53244">
    <property type="entry name" value="MurD-like peptide ligases, peptide-binding domain"/>
    <property type="match status" value="1"/>
</dbReference>
<evidence type="ECO:0000313" key="13">
    <source>
        <dbReference type="EMBL" id="KRT36282.1"/>
    </source>
</evidence>
<dbReference type="InterPro" id="IPR005762">
    <property type="entry name" value="MurD"/>
</dbReference>
<dbReference type="GO" id="GO:0008360">
    <property type="term" value="P:regulation of cell shape"/>
    <property type="evidence" value="ECO:0007669"/>
    <property type="project" value="UniProtKB-KW"/>
</dbReference>
<keyword evidence="3 9" id="KW-0963">Cytoplasm</keyword>
<comment type="pathway">
    <text evidence="2 9 10">Cell wall biogenesis; peptidoglycan biosynthesis.</text>
</comment>
<comment type="catalytic activity">
    <reaction evidence="9 10">
        <text>UDP-N-acetyl-alpha-D-muramoyl-L-alanine + D-glutamate + ATP = UDP-N-acetyl-alpha-D-muramoyl-L-alanyl-D-glutamate + ADP + phosphate + H(+)</text>
        <dbReference type="Rhea" id="RHEA:16429"/>
        <dbReference type="ChEBI" id="CHEBI:15378"/>
        <dbReference type="ChEBI" id="CHEBI:29986"/>
        <dbReference type="ChEBI" id="CHEBI:30616"/>
        <dbReference type="ChEBI" id="CHEBI:43474"/>
        <dbReference type="ChEBI" id="CHEBI:83898"/>
        <dbReference type="ChEBI" id="CHEBI:83900"/>
        <dbReference type="ChEBI" id="CHEBI:456216"/>
        <dbReference type="EC" id="6.3.2.9"/>
    </reaction>
</comment>
<evidence type="ECO:0000256" key="6">
    <source>
        <dbReference type="ARBA" id="ARBA00022741"/>
    </source>
</evidence>
<evidence type="ECO:0000256" key="1">
    <source>
        <dbReference type="ARBA" id="ARBA00004496"/>
    </source>
</evidence>
<dbReference type="UniPathway" id="UPA00219"/>
<evidence type="ECO:0000256" key="4">
    <source>
        <dbReference type="ARBA" id="ARBA00022598"/>
    </source>
</evidence>
<dbReference type="PROSITE" id="PS01011">
    <property type="entry name" value="FOLYLPOLYGLU_SYNT_1"/>
    <property type="match status" value="1"/>
</dbReference>
<keyword evidence="7 9" id="KW-0067">ATP-binding</keyword>
<dbReference type="InterPro" id="IPR036615">
    <property type="entry name" value="Mur_ligase_C_dom_sf"/>
</dbReference>
<keyword evidence="5 9" id="KW-0132">Cell division</keyword>
<dbReference type="Gene3D" id="3.90.190.20">
    <property type="entry name" value="Mur ligase, C-terminal domain"/>
    <property type="match status" value="1"/>
</dbReference>
<accession>A0A0T5XD62</accession>
<dbReference type="eggNOG" id="COG0771">
    <property type="taxonomic scope" value="Bacteria"/>
</dbReference>
<gene>
    <name evidence="9" type="primary">murD</name>
    <name evidence="13" type="ORF">HMPREF1705_03555</name>
</gene>
<dbReference type="HAMAP" id="MF_00639">
    <property type="entry name" value="MurD"/>
    <property type="match status" value="1"/>
</dbReference>
<feature type="domain" description="Mur ligase central" evidence="12">
    <location>
        <begin position="105"/>
        <end position="284"/>
    </location>
</feature>
<evidence type="ECO:0000256" key="8">
    <source>
        <dbReference type="ARBA" id="ARBA00023306"/>
    </source>
</evidence>
<keyword evidence="6 9" id="KW-0547">Nucleotide-binding</keyword>
<proteinExistence type="inferred from homology"/>
<dbReference type="PANTHER" id="PTHR43692">
    <property type="entry name" value="UDP-N-ACETYLMURAMOYLALANINE--D-GLUTAMATE LIGASE"/>
    <property type="match status" value="1"/>
</dbReference>
<dbReference type="GO" id="GO:0004326">
    <property type="term" value="F:tetrahydrofolylpolyglutamate synthase activity"/>
    <property type="evidence" value="ECO:0007669"/>
    <property type="project" value="InterPro"/>
</dbReference>
<comment type="similarity">
    <text evidence="9">Belongs to the MurCDEF family.</text>
</comment>
<keyword evidence="14" id="KW-1185">Reference proteome</keyword>
<dbReference type="Pfam" id="PF21377">
    <property type="entry name" value="MurD_N"/>
    <property type="match status" value="1"/>
</dbReference>
<keyword evidence="8 9" id="KW-0131">Cell cycle</keyword>
<dbReference type="InterPro" id="IPR036565">
    <property type="entry name" value="Mur-like_cat_sf"/>
</dbReference>
<dbReference type="GO" id="GO:0051301">
    <property type="term" value="P:cell division"/>
    <property type="evidence" value="ECO:0007669"/>
    <property type="project" value="UniProtKB-KW"/>
</dbReference>
<dbReference type="GO" id="GO:0005737">
    <property type="term" value="C:cytoplasm"/>
    <property type="evidence" value="ECO:0007669"/>
    <property type="project" value="UniProtKB-SubCell"/>
</dbReference>
<dbReference type="STRING" id="592015.HMPREF1705_03555"/>
<dbReference type="OrthoDB" id="9809796at2"/>
<dbReference type="Pfam" id="PF02875">
    <property type="entry name" value="Mur_ligase_C"/>
    <property type="match status" value="1"/>
</dbReference>
<keyword evidence="9 10" id="KW-0961">Cell wall biogenesis/degradation</keyword>
<evidence type="ECO:0000259" key="11">
    <source>
        <dbReference type="Pfam" id="PF02875"/>
    </source>
</evidence>
<dbReference type="EMBL" id="ACJX03000001">
    <property type="protein sequence ID" value="KRT36282.1"/>
    <property type="molecule type" value="Genomic_DNA"/>
</dbReference>
<dbReference type="Gene3D" id="3.40.1190.10">
    <property type="entry name" value="Mur-like, catalytic domain"/>
    <property type="match status" value="1"/>
</dbReference>
<dbReference type="GO" id="GO:0071555">
    <property type="term" value="P:cell wall organization"/>
    <property type="evidence" value="ECO:0007669"/>
    <property type="project" value="UniProtKB-KW"/>
</dbReference>
<dbReference type="Pfam" id="PF08245">
    <property type="entry name" value="Mur_ligase_M"/>
    <property type="match status" value="1"/>
</dbReference>
<keyword evidence="9 10" id="KW-0133">Cell shape</keyword>
<evidence type="ECO:0000256" key="7">
    <source>
        <dbReference type="ARBA" id="ARBA00022840"/>
    </source>
</evidence>
<dbReference type="Proteomes" id="UP000005273">
    <property type="component" value="Unassembled WGS sequence"/>
</dbReference>
<dbReference type="GO" id="GO:0009252">
    <property type="term" value="P:peptidoglycan biosynthetic process"/>
    <property type="evidence" value="ECO:0007669"/>
    <property type="project" value="UniProtKB-UniRule"/>
</dbReference>
<keyword evidence="4 9" id="KW-0436">Ligase</keyword>
<dbReference type="InterPro" id="IPR018109">
    <property type="entry name" value="Folylpolyglutamate_synth_CS"/>
</dbReference>
<evidence type="ECO:0000256" key="2">
    <source>
        <dbReference type="ARBA" id="ARBA00004752"/>
    </source>
</evidence>
<comment type="function">
    <text evidence="9 10">Cell wall formation. Catalyzes the addition of glutamate to the nucleotide precursor UDP-N-acetylmuramoyl-L-alanine (UMA).</text>
</comment>